<dbReference type="AlphaFoldDB" id="V6M3Q8"/>
<dbReference type="eggNOG" id="ENOG5033XSH">
    <property type="taxonomic scope" value="Bacteria"/>
</dbReference>
<dbReference type="EMBL" id="AYJU01000017">
    <property type="protein sequence ID" value="EST52967.1"/>
    <property type="molecule type" value="Genomic_DNA"/>
</dbReference>
<dbReference type="OrthoDB" id="2609987at2"/>
<organism evidence="1 2">
    <name type="scientific">Brevibacillus panacihumi W25</name>
    <dbReference type="NCBI Taxonomy" id="1408254"/>
    <lineage>
        <taxon>Bacteria</taxon>
        <taxon>Bacillati</taxon>
        <taxon>Bacillota</taxon>
        <taxon>Bacilli</taxon>
        <taxon>Bacillales</taxon>
        <taxon>Paenibacillaceae</taxon>
        <taxon>Brevibacillus</taxon>
    </lineage>
</organism>
<accession>V6M3Q8</accession>
<sequence length="130" mass="14783">MATNRPIFIGANSIARIGDRFFLIVEVEAKVPGVEIDPVFAVRITREQARRLRNAGVMRTIIQNTRPQPRPGLDVEFKGVLSANGRFFSVFDVENATDISVLVRINREQARRLIRNGARIIRVVRRPFTN</sequence>
<proteinExistence type="predicted"/>
<comment type="caution">
    <text evidence="1">The sequence shown here is derived from an EMBL/GenBank/DDBJ whole genome shotgun (WGS) entry which is preliminary data.</text>
</comment>
<evidence type="ECO:0000313" key="1">
    <source>
        <dbReference type="EMBL" id="EST52967.1"/>
    </source>
</evidence>
<protein>
    <submittedName>
        <fullName evidence="1">Uncharacterized protein</fullName>
    </submittedName>
</protein>
<name>V6M3Q8_9BACL</name>
<reference evidence="1 2" key="1">
    <citation type="journal article" date="2014" name="Genome Announc.">
        <title>Draft Genome Sequence of Brevibacillus panacihumi Strain W25, a Halotolerant Hydrocarbon-Degrading Bacterium.</title>
        <authorList>
            <person name="Wang X."/>
            <person name="Jin D."/>
            <person name="Zhou L."/>
            <person name="Wu L."/>
            <person name="An W."/>
            <person name="Chen Y."/>
            <person name="Zhao L."/>
        </authorList>
    </citation>
    <scope>NUCLEOTIDE SEQUENCE [LARGE SCALE GENOMIC DNA]</scope>
    <source>
        <strain evidence="1 2">W25</strain>
    </source>
</reference>
<dbReference type="Proteomes" id="UP000017973">
    <property type="component" value="Unassembled WGS sequence"/>
</dbReference>
<gene>
    <name evidence="1" type="ORF">T458_18775</name>
</gene>
<evidence type="ECO:0000313" key="2">
    <source>
        <dbReference type="Proteomes" id="UP000017973"/>
    </source>
</evidence>
<dbReference type="HOGENOM" id="CLU_157751_0_0_9"/>
<dbReference type="STRING" id="1408254.T458_18775"/>
<keyword evidence="2" id="KW-1185">Reference proteome</keyword>
<dbReference type="RefSeq" id="WP_023557600.1">
    <property type="nucleotide sequence ID" value="NZ_KI629785.1"/>
</dbReference>